<feature type="compositionally biased region" description="Basic and acidic residues" evidence="1">
    <location>
        <begin position="100"/>
        <end position="122"/>
    </location>
</feature>
<protein>
    <recommendedName>
        <fullName evidence="4">DM14 domain-containing protein</fullName>
    </recommendedName>
</protein>
<evidence type="ECO:0000313" key="3">
    <source>
        <dbReference type="Proteomes" id="UP000240830"/>
    </source>
</evidence>
<evidence type="ECO:0000313" key="2">
    <source>
        <dbReference type="EMBL" id="PJF17777.1"/>
    </source>
</evidence>
<dbReference type="AlphaFoldDB" id="A0A2H9TJ45"/>
<dbReference type="OrthoDB" id="19996at2759"/>
<accession>A0A2H9TJ45</accession>
<dbReference type="EMBL" id="MTSL01000159">
    <property type="protein sequence ID" value="PJF17777.1"/>
    <property type="molecule type" value="Genomic_DNA"/>
</dbReference>
<evidence type="ECO:0008006" key="4">
    <source>
        <dbReference type="Google" id="ProtNLM"/>
    </source>
</evidence>
<organism evidence="2 3">
    <name type="scientific">Paramicrosporidium saccamoebae</name>
    <dbReference type="NCBI Taxonomy" id="1246581"/>
    <lineage>
        <taxon>Eukaryota</taxon>
        <taxon>Fungi</taxon>
        <taxon>Fungi incertae sedis</taxon>
        <taxon>Cryptomycota</taxon>
        <taxon>Cryptomycota incertae sedis</taxon>
        <taxon>Paramicrosporidium</taxon>
    </lineage>
</organism>
<dbReference type="PANTHER" id="PTHR13076:SF9">
    <property type="entry name" value="COILED-COIL AND C2 DOMAIN-CONTAINING PROTEIN 1-LIKE"/>
    <property type="match status" value="1"/>
</dbReference>
<reference evidence="2 3" key="1">
    <citation type="submission" date="2016-10" db="EMBL/GenBank/DDBJ databases">
        <title>The genome of Paramicrosporidium saccamoebae is the missing link in understanding Cryptomycota and Microsporidia evolution.</title>
        <authorList>
            <person name="Quandt C.A."/>
            <person name="Beaudet D."/>
            <person name="Corsaro D."/>
            <person name="Michel R."/>
            <person name="Corradi N."/>
            <person name="James T."/>
        </authorList>
    </citation>
    <scope>NUCLEOTIDE SEQUENCE [LARGE SCALE GENOMIC DNA]</scope>
    <source>
        <strain evidence="2 3">KSL3</strain>
    </source>
</reference>
<dbReference type="GO" id="GO:0001227">
    <property type="term" value="F:DNA-binding transcription repressor activity, RNA polymerase II-specific"/>
    <property type="evidence" value="ECO:0007669"/>
    <property type="project" value="InterPro"/>
</dbReference>
<evidence type="ECO:0000256" key="1">
    <source>
        <dbReference type="SAM" id="MobiDB-lite"/>
    </source>
</evidence>
<dbReference type="PANTHER" id="PTHR13076">
    <property type="entry name" value="COILED-COIL AND C2 DOMAIN-CONTAINING PROTEIN 1-LIKE"/>
    <property type="match status" value="1"/>
</dbReference>
<gene>
    <name evidence="2" type="ORF">PSACC_02412</name>
</gene>
<dbReference type="InterPro" id="IPR039725">
    <property type="entry name" value="CC2D1A/B"/>
</dbReference>
<dbReference type="Proteomes" id="UP000240830">
    <property type="component" value="Unassembled WGS sequence"/>
</dbReference>
<dbReference type="STRING" id="1246581.A0A2H9TJ45"/>
<comment type="caution">
    <text evidence="2">The sequence shown here is derived from an EMBL/GenBank/DDBJ whole genome shotgun (WGS) entry which is preliminary data.</text>
</comment>
<keyword evidence="3" id="KW-1185">Reference proteome</keyword>
<sequence>MGRSKDNVDEPSLPDFVFTEPTEEELLRELQELGIAEFDSSNPTHAEAMAMEEGVHHRRNIPVDLADYNVDNMELTPEDENDPALLAELAVLEGSGRLQESAHDLKQKSEPTLELKPEKSVEERMNEAKSRALGLKRSGDMEGAKTALQEYERLKALLAKDPQPSEISQPTPTHPAMEKSSEIDLLKELALEAKRAGDLDQARSLMSQILALQGNPTKSVKAKLLAQAKECQEAARIMMNRGDRTAASDFTRKEKAFALDVKKGVQGEKETVQVELPVDTTNYNVAPDELSVHLSALTLSKRSKMTPSAKVEYFIQTLLEWPVDDATNHRQNTAKFAIATNSAELMDRKITYKAIKRDMRSIKFFEHHKIRVELYRVESSFFRTKNVLVGWTALRMGPLTAETRTEETLDLVDENRKQIGVSITVALELRTPLKSSSQSMKTANWVVMVDGESGRIFNPPPPESVEADTIVSCIRSYVVLEHEIARLKADPVAETDPALVALLGALEGKLYDLTVKVELGQLSMEDYLSNVQDAIPEAKRMALECKRAGKMNDARNWLKHVHMMEEEISEAQQEPEDAA</sequence>
<feature type="region of interest" description="Disordered" evidence="1">
    <location>
        <begin position="1"/>
        <end position="20"/>
    </location>
</feature>
<feature type="region of interest" description="Disordered" evidence="1">
    <location>
        <begin position="97"/>
        <end position="122"/>
    </location>
</feature>
<name>A0A2H9TJ45_9FUNG</name>
<proteinExistence type="predicted"/>